<dbReference type="InterPro" id="IPR008271">
    <property type="entry name" value="Ser/Thr_kinase_AS"/>
</dbReference>
<dbReference type="AlphaFoldDB" id="A0A225DLP8"/>
<dbReference type="PANTHER" id="PTHR43289:SF6">
    <property type="entry name" value="SERINE_THREONINE-PROTEIN KINASE NEKL-3"/>
    <property type="match status" value="1"/>
</dbReference>
<proteinExistence type="predicted"/>
<name>A0A225DLP8_9BACT</name>
<evidence type="ECO:0000256" key="5">
    <source>
        <dbReference type="PROSITE-ProRule" id="PRU00339"/>
    </source>
</evidence>
<keyword evidence="10" id="KW-1185">Reference proteome</keyword>
<dbReference type="InterPro" id="IPR011009">
    <property type="entry name" value="Kinase-like_dom_sf"/>
</dbReference>
<evidence type="ECO:0000313" key="10">
    <source>
        <dbReference type="Proteomes" id="UP000214646"/>
    </source>
</evidence>
<dbReference type="PROSITE" id="PS50011">
    <property type="entry name" value="PROTEIN_KINASE_DOM"/>
    <property type="match status" value="1"/>
</dbReference>
<accession>A0A225DLP8</accession>
<keyword evidence="7" id="KW-0472">Membrane</keyword>
<dbReference type="Proteomes" id="UP000214646">
    <property type="component" value="Unassembled WGS sequence"/>
</dbReference>
<evidence type="ECO:0000256" key="2">
    <source>
        <dbReference type="ARBA" id="ARBA00022741"/>
    </source>
</evidence>
<keyword evidence="7" id="KW-0812">Transmembrane</keyword>
<evidence type="ECO:0000256" key="1">
    <source>
        <dbReference type="ARBA" id="ARBA00022679"/>
    </source>
</evidence>
<dbReference type="PANTHER" id="PTHR43289">
    <property type="entry name" value="MITOGEN-ACTIVATED PROTEIN KINASE KINASE KINASE 20-RELATED"/>
    <property type="match status" value="1"/>
</dbReference>
<dbReference type="GO" id="GO:0004674">
    <property type="term" value="F:protein serine/threonine kinase activity"/>
    <property type="evidence" value="ECO:0007669"/>
    <property type="project" value="UniProtKB-KW"/>
</dbReference>
<feature type="region of interest" description="Disordered" evidence="6">
    <location>
        <begin position="1"/>
        <end position="36"/>
    </location>
</feature>
<dbReference type="CDD" id="cd14014">
    <property type="entry name" value="STKc_PknB_like"/>
    <property type="match status" value="1"/>
</dbReference>
<dbReference type="GO" id="GO:0005524">
    <property type="term" value="F:ATP binding"/>
    <property type="evidence" value="ECO:0007669"/>
    <property type="project" value="UniProtKB-KW"/>
</dbReference>
<feature type="compositionally biased region" description="Polar residues" evidence="6">
    <location>
        <begin position="7"/>
        <end position="17"/>
    </location>
</feature>
<feature type="compositionally biased region" description="Low complexity" evidence="6">
    <location>
        <begin position="23"/>
        <end position="36"/>
    </location>
</feature>
<feature type="transmembrane region" description="Helical" evidence="7">
    <location>
        <begin position="386"/>
        <end position="406"/>
    </location>
</feature>
<evidence type="ECO:0000259" key="8">
    <source>
        <dbReference type="PROSITE" id="PS50011"/>
    </source>
</evidence>
<dbReference type="SUPFAM" id="SSF56112">
    <property type="entry name" value="Protein kinase-like (PK-like)"/>
    <property type="match status" value="1"/>
</dbReference>
<feature type="compositionally biased region" description="Basic residues" evidence="6">
    <location>
        <begin position="822"/>
        <end position="831"/>
    </location>
</feature>
<keyword evidence="3 9" id="KW-0418">Kinase</keyword>
<gene>
    <name evidence="9" type="ORF">FRUB_07526</name>
</gene>
<dbReference type="PROSITE" id="PS50005">
    <property type="entry name" value="TPR"/>
    <property type="match status" value="1"/>
</dbReference>
<keyword evidence="2" id="KW-0547">Nucleotide-binding</keyword>
<dbReference type="EMBL" id="NIDE01000014">
    <property type="protein sequence ID" value="OWK38406.1"/>
    <property type="molecule type" value="Genomic_DNA"/>
</dbReference>
<evidence type="ECO:0000256" key="3">
    <source>
        <dbReference type="ARBA" id="ARBA00022777"/>
    </source>
</evidence>
<feature type="region of interest" description="Disordered" evidence="6">
    <location>
        <begin position="1057"/>
        <end position="1076"/>
    </location>
</feature>
<dbReference type="InterPro" id="IPR011990">
    <property type="entry name" value="TPR-like_helical_dom_sf"/>
</dbReference>
<dbReference type="Gene3D" id="1.10.510.10">
    <property type="entry name" value="Transferase(Phosphotransferase) domain 1"/>
    <property type="match status" value="1"/>
</dbReference>
<feature type="domain" description="Protein kinase" evidence="8">
    <location>
        <begin position="58"/>
        <end position="348"/>
    </location>
</feature>
<keyword evidence="5" id="KW-0802">TPR repeat</keyword>
<dbReference type="InterPro" id="IPR019734">
    <property type="entry name" value="TPR_rpt"/>
</dbReference>
<keyword evidence="4" id="KW-0067">ATP-binding</keyword>
<evidence type="ECO:0000313" key="9">
    <source>
        <dbReference type="EMBL" id="OWK38406.1"/>
    </source>
</evidence>
<evidence type="ECO:0000256" key="7">
    <source>
        <dbReference type="SAM" id="Phobius"/>
    </source>
</evidence>
<dbReference type="SMART" id="SM00028">
    <property type="entry name" value="TPR"/>
    <property type="match status" value="4"/>
</dbReference>
<keyword evidence="7" id="KW-1133">Transmembrane helix</keyword>
<dbReference type="SMART" id="SM00220">
    <property type="entry name" value="S_TKc"/>
    <property type="match status" value="1"/>
</dbReference>
<organism evidence="9 10">
    <name type="scientific">Fimbriiglobus ruber</name>
    <dbReference type="NCBI Taxonomy" id="1908690"/>
    <lineage>
        <taxon>Bacteria</taxon>
        <taxon>Pseudomonadati</taxon>
        <taxon>Planctomycetota</taxon>
        <taxon>Planctomycetia</taxon>
        <taxon>Gemmatales</taxon>
        <taxon>Gemmataceae</taxon>
        <taxon>Fimbriiglobus</taxon>
    </lineage>
</organism>
<comment type="caution">
    <text evidence="9">The sequence shown here is derived from an EMBL/GenBank/DDBJ whole genome shotgun (WGS) entry which is preliminary data.</text>
</comment>
<dbReference type="Gene3D" id="3.30.200.20">
    <property type="entry name" value="Phosphorylase Kinase, domain 1"/>
    <property type="match status" value="1"/>
</dbReference>
<dbReference type="PROSITE" id="PS00108">
    <property type="entry name" value="PROTEIN_KINASE_ST"/>
    <property type="match status" value="1"/>
</dbReference>
<feature type="repeat" description="TPR" evidence="5">
    <location>
        <begin position="1001"/>
        <end position="1034"/>
    </location>
</feature>
<keyword evidence="9" id="KW-0723">Serine/threonine-protein kinase</keyword>
<dbReference type="InterPro" id="IPR000719">
    <property type="entry name" value="Prot_kinase_dom"/>
</dbReference>
<keyword evidence="1" id="KW-0808">Transferase</keyword>
<dbReference type="Gene3D" id="1.25.40.10">
    <property type="entry name" value="Tetratricopeptide repeat domain"/>
    <property type="match status" value="3"/>
</dbReference>
<sequence>MPDPTLQAESAEQTVTKSVADPAATASGPSGAPAAATHVDALPTHAPVPPPAAPSGRYELGDEIAHGGMGAVYRATDTAFGREVAVKLLLDRYGPQSGTARRFADEARITGQLQHPNIPAVFDLGTLPDGRPFPAMKLVKGDTLDALLKARPDPAAARGRFVAAFELVCQAVAYAHAHDVIHRDLKPANVMVGAFGEVQVMDWGLAKVLRTGGDGAADPEATSVASAVVSLRDVDDLLTQAGSVLGTPAFMPPEQAVGAVHKIDARSDVFGLGGILAVILTGTPPFAASSAETSRVKSATGDVADCFARMDACGADPELVALCKRCLSPKAVDRPADTGEVARAVAALRAAADDRARQAELDKVRVEGDLRAADARTAEQRKRRKVQAALGLTVAALVVLGGAVAWRAREHERGRREQSEREVNDAVGAAVARYAQARGADCDLALWAEARAAALQARDLVERSAAPVDAQDRVRDLLVEIEQVEKNRRLSGTLLEIQAGMGDALAFNNNQDFDGADARYEEAFRDYGTDLFALSPEAGADLLRSLGSNRTVELAAALDDWAYVQRFAIDAKPGRDAHLFRVTRALDPDPVRNRIRDAVTAADPAALLAIADEIDPARQPVQTVNLVPVYLYILTGAPDHAASIRFLTRAQPHHPGDFQINHNLAWFLIGDGKYAEALPYCMAAIAVRPTGAAAWLDYARALDGLGSTADRTPVLRRICALAPKSAAARRELANALFRAGDRPGGVAALRDAAAVAGAALRHRPAHGPLVQLTRDVTADLAGAFRTDGDLVGAIAAYRSGPARPRGPRLAHRTGEPAPRPGGRGRRRRGRPPGRNAPGRACDGRAVRRSRCPAGGREARRGPRPAPRITDVWKRQPKETIALSNALARVGEGLVDNDRPAEAEPFLRDCLAIRLALAPGSWMTAYTRTYLGEALAARMRFAEAEAVTRQGFEALVGASYPDDWRSYVRYRLWQAAGTLAALADAAGKADEARKWRAEADKYEPPQARGYTLDEKGDLEGAIAAFRAAVRLEPTDASAQMDLGQALEKRGNWDEAAAAFRAGPTSTRRTRPPPCGSP</sequence>
<reference evidence="10" key="1">
    <citation type="submission" date="2017-06" db="EMBL/GenBank/DDBJ databases">
        <title>Genome analysis of Fimbriiglobus ruber SP5, the first member of the order Planctomycetales with confirmed chitinolytic capability.</title>
        <authorList>
            <person name="Ravin N.V."/>
            <person name="Rakitin A.L."/>
            <person name="Ivanova A.A."/>
            <person name="Beletsky A.V."/>
            <person name="Kulichevskaya I.S."/>
            <person name="Mardanov A.V."/>
            <person name="Dedysh S.N."/>
        </authorList>
    </citation>
    <scope>NUCLEOTIDE SEQUENCE [LARGE SCALE GENOMIC DNA]</scope>
    <source>
        <strain evidence="10">SP5</strain>
    </source>
</reference>
<dbReference type="SUPFAM" id="SSF48452">
    <property type="entry name" value="TPR-like"/>
    <property type="match status" value="2"/>
</dbReference>
<evidence type="ECO:0000256" key="6">
    <source>
        <dbReference type="SAM" id="MobiDB-lite"/>
    </source>
</evidence>
<dbReference type="Pfam" id="PF00069">
    <property type="entry name" value="Pkinase"/>
    <property type="match status" value="1"/>
</dbReference>
<protein>
    <submittedName>
        <fullName evidence="9">Serine/threonine protein kinase</fullName>
    </submittedName>
</protein>
<evidence type="ECO:0000256" key="4">
    <source>
        <dbReference type="ARBA" id="ARBA00022840"/>
    </source>
</evidence>
<feature type="region of interest" description="Disordered" evidence="6">
    <location>
        <begin position="799"/>
        <end position="868"/>
    </location>
</feature>
<dbReference type="Pfam" id="PF13432">
    <property type="entry name" value="TPR_16"/>
    <property type="match status" value="1"/>
</dbReference>